<sequence length="430" mass="45753">MTGSESSGAAVIDLGEGWAADPAERPSERRRWTVPAAALCLALLALTVTADRPRPPARLTELARWAEPQAFLLATAGTDTLLVQTHDAITAYDAADGRPRWSLPRVVDSIHDAGGLLVLGMSTPEGESSTEPQYASNEAVAVDRITGQVRWRAQAYLQPVGGLLLAYSGDPQRPAVEVRDPATYALRWRVPARPFAVDAWGSGLWELAGDGQLVEHDLATGAVRRRARVELPDGTRRAVLTSRDAVGVFGYRVDADGFEQVAGVRWYARDGLAAVNAEHRWIGEYDCGAGTSCAYPADGATPFLIDSATGTPIRSLPDTAHVGSDAGLLVFADGRVGSDVSGRLEPGSGRLRTDVAGWRVLSTTGQVARILGHEDHDPFATHVAELTADGLRPLGREPHGLVQCATVPRAAVCTTTSGEVVIWRIGEELP</sequence>
<proteinExistence type="predicted"/>
<gene>
    <name evidence="1" type="ORF">ACFQO7_24905</name>
</gene>
<organism evidence="1 2">
    <name type="scientific">Catellatospora aurea</name>
    <dbReference type="NCBI Taxonomy" id="1337874"/>
    <lineage>
        <taxon>Bacteria</taxon>
        <taxon>Bacillati</taxon>
        <taxon>Actinomycetota</taxon>
        <taxon>Actinomycetes</taxon>
        <taxon>Micromonosporales</taxon>
        <taxon>Micromonosporaceae</taxon>
        <taxon>Catellatospora</taxon>
    </lineage>
</organism>
<dbReference type="Proteomes" id="UP001596392">
    <property type="component" value="Unassembled WGS sequence"/>
</dbReference>
<dbReference type="SUPFAM" id="SSF50998">
    <property type="entry name" value="Quinoprotein alcohol dehydrogenase-like"/>
    <property type="match status" value="1"/>
</dbReference>
<reference evidence="2" key="1">
    <citation type="journal article" date="2019" name="Int. J. Syst. Evol. Microbiol.">
        <title>The Global Catalogue of Microorganisms (GCM) 10K type strain sequencing project: providing services to taxonomists for standard genome sequencing and annotation.</title>
        <authorList>
            <consortium name="The Broad Institute Genomics Platform"/>
            <consortium name="The Broad Institute Genome Sequencing Center for Infectious Disease"/>
            <person name="Wu L."/>
            <person name="Ma J."/>
        </authorList>
    </citation>
    <scope>NUCLEOTIDE SEQUENCE [LARGE SCALE GENOMIC DNA]</scope>
    <source>
        <strain evidence="2">CGMCC 1.9106</strain>
    </source>
</reference>
<name>A0ABW2H0T7_9ACTN</name>
<accession>A0ABW2H0T7</accession>
<evidence type="ECO:0000313" key="1">
    <source>
        <dbReference type="EMBL" id="MFC7245727.1"/>
    </source>
</evidence>
<comment type="caution">
    <text evidence="1">The sequence shown here is derived from an EMBL/GenBank/DDBJ whole genome shotgun (WGS) entry which is preliminary data.</text>
</comment>
<dbReference type="Gene3D" id="2.130.10.10">
    <property type="entry name" value="YVTN repeat-like/Quinoprotein amine dehydrogenase"/>
    <property type="match status" value="1"/>
</dbReference>
<dbReference type="InterPro" id="IPR015943">
    <property type="entry name" value="WD40/YVTN_repeat-like_dom_sf"/>
</dbReference>
<dbReference type="RefSeq" id="WP_376808631.1">
    <property type="nucleotide sequence ID" value="NZ_JBHTAC010000029.1"/>
</dbReference>
<dbReference type="InterPro" id="IPR011047">
    <property type="entry name" value="Quinoprotein_ADH-like_sf"/>
</dbReference>
<dbReference type="EMBL" id="JBHTAC010000029">
    <property type="protein sequence ID" value="MFC7245727.1"/>
    <property type="molecule type" value="Genomic_DNA"/>
</dbReference>
<evidence type="ECO:0008006" key="3">
    <source>
        <dbReference type="Google" id="ProtNLM"/>
    </source>
</evidence>
<protein>
    <recommendedName>
        <fullName evidence="3">Pyrroloquinoline-quinone binding quinoprotein</fullName>
    </recommendedName>
</protein>
<evidence type="ECO:0000313" key="2">
    <source>
        <dbReference type="Proteomes" id="UP001596392"/>
    </source>
</evidence>
<keyword evidence="2" id="KW-1185">Reference proteome</keyword>